<dbReference type="Pfam" id="PF00098">
    <property type="entry name" value="zf-CCHC"/>
    <property type="match status" value="1"/>
</dbReference>
<feature type="domain" description="CCHC-type" evidence="4">
    <location>
        <begin position="353"/>
        <end position="367"/>
    </location>
</feature>
<keyword evidence="2" id="KW-0862">Zinc</keyword>
<keyword evidence="2" id="KW-0863">Zinc-finger</keyword>
<dbReference type="EMBL" id="LATX01001716">
    <property type="protein sequence ID" value="KTB38942.1"/>
    <property type="molecule type" value="Genomic_DNA"/>
</dbReference>
<organism evidence="5 6">
    <name type="scientific">Moniliophthora roreri</name>
    <name type="common">Frosty pod rot fungus</name>
    <name type="synonym">Monilia roreri</name>
    <dbReference type="NCBI Taxonomy" id="221103"/>
    <lineage>
        <taxon>Eukaryota</taxon>
        <taxon>Fungi</taxon>
        <taxon>Dikarya</taxon>
        <taxon>Basidiomycota</taxon>
        <taxon>Agaricomycotina</taxon>
        <taxon>Agaricomycetes</taxon>
        <taxon>Agaricomycetidae</taxon>
        <taxon>Agaricales</taxon>
        <taxon>Marasmiineae</taxon>
        <taxon>Marasmiaceae</taxon>
        <taxon>Moniliophthora</taxon>
    </lineage>
</organism>
<dbReference type="GO" id="GO:0008270">
    <property type="term" value="F:zinc ion binding"/>
    <property type="evidence" value="ECO:0007669"/>
    <property type="project" value="UniProtKB-KW"/>
</dbReference>
<dbReference type="Proteomes" id="UP000054988">
    <property type="component" value="Unassembled WGS sequence"/>
</dbReference>
<dbReference type="PANTHER" id="PTHR15503">
    <property type="entry name" value="LDOC1 RELATED"/>
    <property type="match status" value="1"/>
</dbReference>
<evidence type="ECO:0000256" key="3">
    <source>
        <dbReference type="SAM" id="MobiDB-lite"/>
    </source>
</evidence>
<name>A0A0W0FRE2_MONRR</name>
<dbReference type="InterPro" id="IPR005162">
    <property type="entry name" value="Retrotrans_gag_dom"/>
</dbReference>
<gene>
    <name evidence="5" type="ORF">WG66_8451</name>
</gene>
<keyword evidence="2" id="KW-0479">Metal-binding</keyword>
<dbReference type="SUPFAM" id="SSF57756">
    <property type="entry name" value="Retrovirus zinc finger-like domains"/>
    <property type="match status" value="1"/>
</dbReference>
<evidence type="ECO:0000313" key="5">
    <source>
        <dbReference type="EMBL" id="KTB38942.1"/>
    </source>
</evidence>
<accession>A0A0W0FRE2</accession>
<reference evidence="5 6" key="1">
    <citation type="submission" date="2015-12" db="EMBL/GenBank/DDBJ databases">
        <title>Draft genome sequence of Moniliophthora roreri, the causal agent of frosty pod rot of cacao.</title>
        <authorList>
            <person name="Aime M.C."/>
            <person name="Diaz-Valderrama J.R."/>
            <person name="Kijpornyongpan T."/>
            <person name="Phillips-Mora W."/>
        </authorList>
    </citation>
    <scope>NUCLEOTIDE SEQUENCE [LARGE SCALE GENOMIC DNA]</scope>
    <source>
        <strain evidence="5 6">MCA 2952</strain>
    </source>
</reference>
<dbReference type="SMART" id="SM00343">
    <property type="entry name" value="ZnF_C2HC"/>
    <property type="match status" value="1"/>
</dbReference>
<evidence type="ECO:0000256" key="2">
    <source>
        <dbReference type="PROSITE-ProRule" id="PRU00047"/>
    </source>
</evidence>
<dbReference type="InterPro" id="IPR032567">
    <property type="entry name" value="RTL1-rel"/>
</dbReference>
<dbReference type="GO" id="GO:0003676">
    <property type="term" value="F:nucleic acid binding"/>
    <property type="evidence" value="ECO:0007669"/>
    <property type="project" value="InterPro"/>
</dbReference>
<dbReference type="AlphaFoldDB" id="A0A0W0FRE2"/>
<proteinExistence type="predicted"/>
<evidence type="ECO:0000256" key="1">
    <source>
        <dbReference type="ARBA" id="ARBA00022664"/>
    </source>
</evidence>
<dbReference type="Pfam" id="PF03732">
    <property type="entry name" value="Retrotrans_gag"/>
    <property type="match status" value="1"/>
</dbReference>
<dbReference type="InterPro" id="IPR001878">
    <property type="entry name" value="Znf_CCHC"/>
</dbReference>
<evidence type="ECO:0000313" key="6">
    <source>
        <dbReference type="Proteomes" id="UP000054988"/>
    </source>
</evidence>
<dbReference type="GO" id="GO:0006397">
    <property type="term" value="P:mRNA processing"/>
    <property type="evidence" value="ECO:0007669"/>
    <property type="project" value="UniProtKB-KW"/>
</dbReference>
<keyword evidence="1" id="KW-0507">mRNA processing</keyword>
<dbReference type="PROSITE" id="PS50158">
    <property type="entry name" value="ZF_CCHC"/>
    <property type="match status" value="1"/>
</dbReference>
<dbReference type="InterPro" id="IPR036875">
    <property type="entry name" value="Znf_CCHC_sf"/>
</dbReference>
<dbReference type="PANTHER" id="PTHR15503:SF22">
    <property type="entry name" value="TRANSPOSON TY3-I GAG POLYPROTEIN"/>
    <property type="match status" value="1"/>
</dbReference>
<evidence type="ECO:0000259" key="4">
    <source>
        <dbReference type="PROSITE" id="PS50158"/>
    </source>
</evidence>
<dbReference type="Gene3D" id="4.10.60.10">
    <property type="entry name" value="Zinc finger, CCHC-type"/>
    <property type="match status" value="1"/>
</dbReference>
<feature type="region of interest" description="Disordered" evidence="3">
    <location>
        <begin position="64"/>
        <end position="105"/>
    </location>
</feature>
<sequence length="414" mass="48681">MTPPRSPLTVEEEQKIDKDISLTEQLARLGISILENPTSTSRTIITCHHWQTVIRELSNLLGPEETTDAKGQAVKRTTSNLTPESIEEGLSTNTSSEDSEEKTENLPDNLTTLLFFRPKEEKTQTQMMIEISTAVLEEMEKKKKEKRSKVAAPDPFEGDRKDTKRFLMEVEIYLHMHPTDYDTDEKKCLFLLSYLRGWDTQSWKRIWTEKIFNCQSKDPELTFDKLKDEFKKHYLPADIQAKAQIRIKDAKMTDRANNYINEFRVMANESEYDDQALIHIFWKGLPNSLAGKILNQLQERPADLEGWYEAAIRYDEQYKYYEAIQKLKRFRIADNKKKKLNEEERRKYMSEGRCFHCAKPGHMAKDCLMKQREKKEEKKKLSPREAYVKIQAIVWEQETQQQTELLDIMEAEGF</sequence>
<protein>
    <recommendedName>
        <fullName evidence="4">CCHC-type domain-containing protein</fullName>
    </recommendedName>
</protein>
<comment type="caution">
    <text evidence="5">The sequence shown here is derived from an EMBL/GenBank/DDBJ whole genome shotgun (WGS) entry which is preliminary data.</text>
</comment>